<feature type="domain" description="C2H2-type" evidence="8">
    <location>
        <begin position="131"/>
        <end position="158"/>
    </location>
</feature>
<dbReference type="PROSITE" id="PS00028">
    <property type="entry name" value="ZINC_FINGER_C2H2_1"/>
    <property type="match status" value="1"/>
</dbReference>
<feature type="domain" description="C2H2-type" evidence="8">
    <location>
        <begin position="161"/>
        <end position="185"/>
    </location>
</feature>
<evidence type="ECO:0000313" key="9">
    <source>
        <dbReference type="Proteomes" id="UP000694920"/>
    </source>
</evidence>
<keyword evidence="4 7" id="KW-0863">Zinc-finger</keyword>
<dbReference type="GO" id="GO:0005634">
    <property type="term" value="C:nucleus"/>
    <property type="evidence" value="ECO:0007669"/>
    <property type="project" value="UniProtKB-SubCell"/>
</dbReference>
<dbReference type="Gene3D" id="3.30.160.60">
    <property type="entry name" value="Classic Zinc Finger"/>
    <property type="match status" value="2"/>
</dbReference>
<keyword evidence="5" id="KW-0862">Zinc</keyword>
<dbReference type="AlphaFoldDB" id="A0AAJ7RAK3"/>
<feature type="domain" description="C2H2-type" evidence="8">
    <location>
        <begin position="92"/>
        <end position="119"/>
    </location>
</feature>
<dbReference type="KEGG" id="ccin:107263860"/>
<dbReference type="GO" id="GO:0001228">
    <property type="term" value="F:DNA-binding transcription activator activity, RNA polymerase II-specific"/>
    <property type="evidence" value="ECO:0007669"/>
    <property type="project" value="TreeGrafter"/>
</dbReference>
<evidence type="ECO:0000256" key="6">
    <source>
        <dbReference type="ARBA" id="ARBA00023242"/>
    </source>
</evidence>
<evidence type="ECO:0000256" key="4">
    <source>
        <dbReference type="ARBA" id="ARBA00022771"/>
    </source>
</evidence>
<keyword evidence="2" id="KW-0479">Metal-binding</keyword>
<dbReference type="SUPFAM" id="SSF57667">
    <property type="entry name" value="beta-beta-alpha zinc fingers"/>
    <property type="match status" value="2"/>
</dbReference>
<dbReference type="GO" id="GO:0008270">
    <property type="term" value="F:zinc ion binding"/>
    <property type="evidence" value="ECO:0007669"/>
    <property type="project" value="UniProtKB-KW"/>
</dbReference>
<dbReference type="SMART" id="SM00355">
    <property type="entry name" value="ZnF_C2H2"/>
    <property type="match status" value="3"/>
</dbReference>
<dbReference type="GeneID" id="107263860"/>
<keyword evidence="6" id="KW-0539">Nucleus</keyword>
<dbReference type="PANTHER" id="PTHR24376">
    <property type="entry name" value="ZINC FINGER PROTEIN"/>
    <property type="match status" value="1"/>
</dbReference>
<protein>
    <submittedName>
        <fullName evidence="10">Zinc finger protein 250-like</fullName>
    </submittedName>
</protein>
<dbReference type="InterPro" id="IPR013087">
    <property type="entry name" value="Znf_C2H2_type"/>
</dbReference>
<organism evidence="9 10">
    <name type="scientific">Cephus cinctus</name>
    <name type="common">Wheat stem sawfly</name>
    <dbReference type="NCBI Taxonomy" id="211228"/>
    <lineage>
        <taxon>Eukaryota</taxon>
        <taxon>Metazoa</taxon>
        <taxon>Ecdysozoa</taxon>
        <taxon>Arthropoda</taxon>
        <taxon>Hexapoda</taxon>
        <taxon>Insecta</taxon>
        <taxon>Pterygota</taxon>
        <taxon>Neoptera</taxon>
        <taxon>Endopterygota</taxon>
        <taxon>Hymenoptera</taxon>
        <taxon>Cephoidea</taxon>
        <taxon>Cephidae</taxon>
        <taxon>Cephus</taxon>
    </lineage>
</organism>
<gene>
    <name evidence="10" type="primary">LOC107263860</name>
</gene>
<dbReference type="GO" id="GO:0000978">
    <property type="term" value="F:RNA polymerase II cis-regulatory region sequence-specific DNA binding"/>
    <property type="evidence" value="ECO:0007669"/>
    <property type="project" value="TreeGrafter"/>
</dbReference>
<dbReference type="PROSITE" id="PS50157">
    <property type="entry name" value="ZINC_FINGER_C2H2_2"/>
    <property type="match status" value="3"/>
</dbReference>
<dbReference type="Proteomes" id="UP000694920">
    <property type="component" value="Unplaced"/>
</dbReference>
<keyword evidence="9" id="KW-1185">Reference proteome</keyword>
<keyword evidence="3" id="KW-0677">Repeat</keyword>
<dbReference type="Pfam" id="PF00096">
    <property type="entry name" value="zf-C2H2"/>
    <property type="match status" value="1"/>
</dbReference>
<proteinExistence type="predicted"/>
<evidence type="ECO:0000313" key="10">
    <source>
        <dbReference type="RefSeq" id="XP_024937407.1"/>
    </source>
</evidence>
<accession>A0AAJ7RAK3</accession>
<sequence>MDLDFEYIKICPKEEMDEVPAPVSTKRKRRGHVCVCGRSYAYERSLNSHKRYECGKPRNLPCPICDFTHQRTTQQITDCHPMEGIDVNDKQFSCVKCGEFYKWKKSLLQHKRIECGKSPRFACKFCESRNFLCNACGKRYKYREGLARHKRVECGGKEPQYGCPICGKKFKHRYQLRPHLAKVHTIQALPSELHNNYLD</sequence>
<comment type="subcellular location">
    <subcellularLocation>
        <location evidence="1">Nucleus</location>
    </subcellularLocation>
</comment>
<evidence type="ECO:0000256" key="7">
    <source>
        <dbReference type="PROSITE-ProRule" id="PRU00042"/>
    </source>
</evidence>
<evidence type="ECO:0000259" key="8">
    <source>
        <dbReference type="PROSITE" id="PS50157"/>
    </source>
</evidence>
<dbReference type="RefSeq" id="XP_024937407.1">
    <property type="nucleotide sequence ID" value="XM_025081639.1"/>
</dbReference>
<evidence type="ECO:0000256" key="3">
    <source>
        <dbReference type="ARBA" id="ARBA00022737"/>
    </source>
</evidence>
<reference evidence="10" key="1">
    <citation type="submission" date="2025-08" db="UniProtKB">
        <authorList>
            <consortium name="RefSeq"/>
        </authorList>
    </citation>
    <scope>IDENTIFICATION</scope>
</reference>
<dbReference type="InterPro" id="IPR036236">
    <property type="entry name" value="Znf_C2H2_sf"/>
</dbReference>
<evidence type="ECO:0000256" key="5">
    <source>
        <dbReference type="ARBA" id="ARBA00022833"/>
    </source>
</evidence>
<dbReference type="PANTHER" id="PTHR24376:SF235">
    <property type="entry name" value="C2H2-TYPE DOMAIN-CONTAINING PROTEIN"/>
    <property type="match status" value="1"/>
</dbReference>
<evidence type="ECO:0000256" key="2">
    <source>
        <dbReference type="ARBA" id="ARBA00022723"/>
    </source>
</evidence>
<name>A0AAJ7RAK3_CEPCN</name>
<evidence type="ECO:0000256" key="1">
    <source>
        <dbReference type="ARBA" id="ARBA00004123"/>
    </source>
</evidence>